<evidence type="ECO:0000256" key="6">
    <source>
        <dbReference type="ARBA" id="ARBA00022989"/>
    </source>
</evidence>
<evidence type="ECO:0000313" key="13">
    <source>
        <dbReference type="EMBL" id="OEU10572.1"/>
    </source>
</evidence>
<keyword evidence="4 9" id="KW-0812">Transmembrane</keyword>
<dbReference type="GO" id="GO:0015217">
    <property type="term" value="F:ADP transmembrane transporter activity"/>
    <property type="evidence" value="ECO:0007669"/>
    <property type="project" value="TreeGrafter"/>
</dbReference>
<dbReference type="Pfam" id="PF00153">
    <property type="entry name" value="Mito_carr"/>
    <property type="match status" value="2"/>
</dbReference>
<feature type="compositionally biased region" description="Acidic residues" evidence="11">
    <location>
        <begin position="255"/>
        <end position="264"/>
    </location>
</feature>
<evidence type="ECO:0000256" key="7">
    <source>
        <dbReference type="ARBA" id="ARBA00023136"/>
    </source>
</evidence>
<dbReference type="GO" id="GO:0044610">
    <property type="term" value="F:FMN transmembrane transporter activity"/>
    <property type="evidence" value="ECO:0007669"/>
    <property type="project" value="TreeGrafter"/>
</dbReference>
<dbReference type="PROSITE" id="PS50920">
    <property type="entry name" value="SOLCAR"/>
    <property type="match status" value="2"/>
</dbReference>
<gene>
    <name evidence="13" type="ORF">FRACYDRAFT_193801</name>
</gene>
<feature type="compositionally biased region" description="Low complexity" evidence="11">
    <location>
        <begin position="16"/>
        <end position="31"/>
    </location>
</feature>
<evidence type="ECO:0000313" key="14">
    <source>
        <dbReference type="Proteomes" id="UP000095751"/>
    </source>
</evidence>
<evidence type="ECO:0000256" key="3">
    <source>
        <dbReference type="ARBA" id="ARBA00022448"/>
    </source>
</evidence>
<dbReference type="OrthoDB" id="10266426at2759"/>
<dbReference type="GO" id="GO:0015230">
    <property type="term" value="F:FAD transmembrane transporter activity"/>
    <property type="evidence" value="ECO:0007669"/>
    <property type="project" value="TreeGrafter"/>
</dbReference>
<dbReference type="AlphaFoldDB" id="A0A1E7EXD9"/>
<accession>A0A1E7EXD9</accession>
<sequence>MLSEEGSSWASPVADSTPSSWSTTSSSSVSTPRRLQQNGSDDDNDDDTNSINTNSIFRCLIDLHDRGVLYQGVAPIISTIFTSQFIFFFLHAYTKSVVGRISSSSSSLTNTGNPWSSLLSSCLAGIGNVLCTNPLWVTNMAIVSGNTDTQNLFHELIRLWKTHGAAHLWKGTNASMMLVSNPIIQFVCYEQFKRHRLTSKMNKQTGKKLSTTLGAAEAFVIAAAAKAIATLITYPLQLTQTLLRLSSNNSISNNNDDEDNCVDEEQNHTQHQHQRRPQYKGTVDCLIQLYKSNDAGIAAWFTGMRAKLLQTVLTAAFTFLTYEQILGVIHRAWIMRKRQRQIEQ</sequence>
<comment type="subcellular location">
    <subcellularLocation>
        <location evidence="1">Peroxisome membrane</location>
        <topology evidence="1">Multi-pass membrane protein</topology>
    </subcellularLocation>
</comment>
<feature type="transmembrane region" description="Helical" evidence="12">
    <location>
        <begin position="308"/>
        <end position="329"/>
    </location>
</feature>
<keyword evidence="3 10" id="KW-0813">Transport</keyword>
<protein>
    <submittedName>
        <fullName evidence="13">Mitochondrial carrier</fullName>
    </submittedName>
</protein>
<evidence type="ECO:0000256" key="11">
    <source>
        <dbReference type="SAM" id="MobiDB-lite"/>
    </source>
</evidence>
<dbReference type="SUPFAM" id="SSF103506">
    <property type="entry name" value="Mitochondrial carrier"/>
    <property type="match status" value="1"/>
</dbReference>
<comment type="similarity">
    <text evidence="2 10">Belongs to the mitochondrial carrier (TC 2.A.29) family.</text>
</comment>
<keyword evidence="5" id="KW-0677">Repeat</keyword>
<dbReference type="PANTHER" id="PTHR45939:SF5">
    <property type="entry name" value="PEROXISOMAL MEMBRANE PROTEIN PMP34"/>
    <property type="match status" value="1"/>
</dbReference>
<dbReference type="GO" id="GO:0005347">
    <property type="term" value="F:ATP transmembrane transporter activity"/>
    <property type="evidence" value="ECO:0007669"/>
    <property type="project" value="TreeGrafter"/>
</dbReference>
<dbReference type="GO" id="GO:0051724">
    <property type="term" value="F:NAD transmembrane transporter activity"/>
    <property type="evidence" value="ECO:0007669"/>
    <property type="project" value="TreeGrafter"/>
</dbReference>
<proteinExistence type="inferred from homology"/>
<evidence type="ECO:0000256" key="8">
    <source>
        <dbReference type="ARBA" id="ARBA00023140"/>
    </source>
</evidence>
<evidence type="ECO:0000256" key="2">
    <source>
        <dbReference type="ARBA" id="ARBA00006375"/>
    </source>
</evidence>
<feature type="region of interest" description="Disordered" evidence="11">
    <location>
        <begin position="254"/>
        <end position="276"/>
    </location>
</feature>
<keyword evidence="6 12" id="KW-1133">Transmembrane helix</keyword>
<evidence type="ECO:0000256" key="12">
    <source>
        <dbReference type="SAM" id="Phobius"/>
    </source>
</evidence>
<dbReference type="Gene3D" id="1.50.40.10">
    <property type="entry name" value="Mitochondrial carrier domain"/>
    <property type="match status" value="1"/>
</dbReference>
<dbReference type="KEGG" id="fcy:FRACYDRAFT_193801"/>
<feature type="repeat" description="Solcar" evidence="9">
    <location>
        <begin position="112"/>
        <end position="195"/>
    </location>
</feature>
<feature type="transmembrane region" description="Helical" evidence="12">
    <location>
        <begin position="209"/>
        <end position="234"/>
    </location>
</feature>
<dbReference type="EMBL" id="KV784371">
    <property type="protein sequence ID" value="OEU10572.1"/>
    <property type="molecule type" value="Genomic_DNA"/>
</dbReference>
<dbReference type="PANTHER" id="PTHR45939">
    <property type="entry name" value="PEROXISOMAL MEMBRANE PROTEIN PMP34-RELATED"/>
    <property type="match status" value="1"/>
</dbReference>
<evidence type="ECO:0000256" key="4">
    <source>
        <dbReference type="ARBA" id="ARBA00022692"/>
    </source>
</evidence>
<organism evidence="13 14">
    <name type="scientific">Fragilariopsis cylindrus CCMP1102</name>
    <dbReference type="NCBI Taxonomy" id="635003"/>
    <lineage>
        <taxon>Eukaryota</taxon>
        <taxon>Sar</taxon>
        <taxon>Stramenopiles</taxon>
        <taxon>Ochrophyta</taxon>
        <taxon>Bacillariophyta</taxon>
        <taxon>Bacillariophyceae</taxon>
        <taxon>Bacillariophycidae</taxon>
        <taxon>Bacillariales</taxon>
        <taxon>Bacillariaceae</taxon>
        <taxon>Fragilariopsis</taxon>
    </lineage>
</organism>
<evidence type="ECO:0000256" key="5">
    <source>
        <dbReference type="ARBA" id="ARBA00022737"/>
    </source>
</evidence>
<keyword evidence="7 9" id="KW-0472">Membrane</keyword>
<feature type="compositionally biased region" description="Polar residues" evidence="11">
    <location>
        <begin position="1"/>
        <end position="10"/>
    </location>
</feature>
<name>A0A1E7EXD9_9STRA</name>
<keyword evidence="14" id="KW-1185">Reference proteome</keyword>
<evidence type="ECO:0000256" key="1">
    <source>
        <dbReference type="ARBA" id="ARBA00004585"/>
    </source>
</evidence>
<dbReference type="Proteomes" id="UP000095751">
    <property type="component" value="Unassembled WGS sequence"/>
</dbReference>
<dbReference type="InterPro" id="IPR018108">
    <property type="entry name" value="MCP_transmembrane"/>
</dbReference>
<keyword evidence="8" id="KW-0576">Peroxisome</keyword>
<dbReference type="InterPro" id="IPR052217">
    <property type="entry name" value="Mito/Peroxisomal_Carrier"/>
</dbReference>
<feature type="repeat" description="Solcar" evidence="9">
    <location>
        <begin position="213"/>
        <end position="328"/>
    </location>
</feature>
<dbReference type="GO" id="GO:0015228">
    <property type="term" value="F:coenzyme A transmembrane transporter activity"/>
    <property type="evidence" value="ECO:0007669"/>
    <property type="project" value="TreeGrafter"/>
</dbReference>
<evidence type="ECO:0000256" key="10">
    <source>
        <dbReference type="RuleBase" id="RU000488"/>
    </source>
</evidence>
<feature type="region of interest" description="Disordered" evidence="11">
    <location>
        <begin position="1"/>
        <end position="48"/>
    </location>
</feature>
<evidence type="ECO:0000256" key="9">
    <source>
        <dbReference type="PROSITE-ProRule" id="PRU00282"/>
    </source>
</evidence>
<dbReference type="GO" id="GO:0005778">
    <property type="term" value="C:peroxisomal membrane"/>
    <property type="evidence" value="ECO:0007669"/>
    <property type="project" value="UniProtKB-SubCell"/>
</dbReference>
<dbReference type="InterPro" id="IPR023395">
    <property type="entry name" value="MCP_dom_sf"/>
</dbReference>
<reference evidence="13 14" key="1">
    <citation type="submission" date="2016-09" db="EMBL/GenBank/DDBJ databases">
        <title>Extensive genetic diversity and differential bi-allelic expression allows diatom success in the polar Southern Ocean.</title>
        <authorList>
            <consortium name="DOE Joint Genome Institute"/>
            <person name="Mock T."/>
            <person name="Otillar R.P."/>
            <person name="Strauss J."/>
            <person name="Dupont C."/>
            <person name="Frickenhaus S."/>
            <person name="Maumus F."/>
            <person name="Mcmullan M."/>
            <person name="Sanges R."/>
            <person name="Schmutz J."/>
            <person name="Toseland A."/>
            <person name="Valas R."/>
            <person name="Veluchamy A."/>
            <person name="Ward B.J."/>
            <person name="Allen A."/>
            <person name="Barry K."/>
            <person name="Falciatore A."/>
            <person name="Ferrante M."/>
            <person name="Fortunato A.E."/>
            <person name="Gloeckner G."/>
            <person name="Gruber A."/>
            <person name="Hipkin R."/>
            <person name="Janech M."/>
            <person name="Kroth P."/>
            <person name="Leese F."/>
            <person name="Lindquist E."/>
            <person name="Lyon B.R."/>
            <person name="Martin J."/>
            <person name="Mayer C."/>
            <person name="Parker M."/>
            <person name="Quesneville H."/>
            <person name="Raymond J."/>
            <person name="Uhlig C."/>
            <person name="Valentin K.U."/>
            <person name="Worden A.Z."/>
            <person name="Armbrust E.V."/>
            <person name="Bowler C."/>
            <person name="Green B."/>
            <person name="Moulton V."/>
            <person name="Van Oosterhout C."/>
            <person name="Grigoriev I."/>
        </authorList>
    </citation>
    <scope>NUCLEOTIDE SEQUENCE [LARGE SCALE GENOMIC DNA]</scope>
    <source>
        <strain evidence="13 14">CCMP1102</strain>
    </source>
</reference>
<dbReference type="InParanoid" id="A0A1E7EXD9"/>
<feature type="transmembrane region" description="Helical" evidence="12">
    <location>
        <begin position="73"/>
        <end position="93"/>
    </location>
</feature>
<dbReference type="GO" id="GO:0080122">
    <property type="term" value="F:AMP transmembrane transporter activity"/>
    <property type="evidence" value="ECO:0007669"/>
    <property type="project" value="TreeGrafter"/>
</dbReference>